<dbReference type="InterPro" id="IPR016677">
    <property type="entry name" value="UCP016817_carboligase"/>
</dbReference>
<proteinExistence type="predicted"/>
<dbReference type="Proteomes" id="UP001143372">
    <property type="component" value="Unassembled WGS sequence"/>
</dbReference>
<name>A0A9W6MWS5_9HYPH</name>
<dbReference type="RefSeq" id="WP_271169390.1">
    <property type="nucleotide sequence ID" value="NZ_BSFI01000020.1"/>
</dbReference>
<evidence type="ECO:0000313" key="4">
    <source>
        <dbReference type="Proteomes" id="UP001143372"/>
    </source>
</evidence>
<evidence type="ECO:0000256" key="1">
    <source>
        <dbReference type="PROSITE-ProRule" id="PRU00409"/>
    </source>
</evidence>
<dbReference type="InterPro" id="IPR011761">
    <property type="entry name" value="ATP-grasp"/>
</dbReference>
<protein>
    <recommendedName>
        <fullName evidence="2">ATP-grasp domain-containing protein</fullName>
    </recommendedName>
</protein>
<gene>
    <name evidence="3" type="ORF">GCM10008179_27980</name>
</gene>
<evidence type="ECO:0000259" key="2">
    <source>
        <dbReference type="PROSITE" id="PS50975"/>
    </source>
</evidence>
<dbReference type="GO" id="GO:0046872">
    <property type="term" value="F:metal ion binding"/>
    <property type="evidence" value="ECO:0007669"/>
    <property type="project" value="InterPro"/>
</dbReference>
<dbReference type="PROSITE" id="PS50975">
    <property type="entry name" value="ATP_GRASP"/>
    <property type="match status" value="1"/>
</dbReference>
<keyword evidence="4" id="KW-1185">Reference proteome</keyword>
<dbReference type="Gene3D" id="3.30.470.20">
    <property type="entry name" value="ATP-grasp fold, B domain"/>
    <property type="match status" value="1"/>
</dbReference>
<sequence length="393" mass="41012">MSSHAPSPPEDYDVAVVALSARALARSARRAGLRALSIDLFADADTREHAAKAVKARPSKRGIGFDRKDLLATLRRHAREGLPVALGAGFEHAPRLMAAIGRRNPLRGATPETVALLKDPFAFSDMLAALGVPHPAVARSCEIDGALDGWLSKRAGASGGAHIRRARSGAVASGRYLQRRVDGRPLSALFLANGRDARILGFSEQWADPTPRAPFRYGGAAGSIALPAGLADGIAAALHRIVETTALAGLASADLIVSAGGDAFHLLEINPRPGATLDVFDRGESPSLLALHLAACDGRLPDAFERPASAQAAAVVYARRAVSVTTLQRPVWTADWPACEEIIPAGAPVCTILAAGATPFAARALLAERRAALLESLRAVSTSRPSPNPMVPA</sequence>
<dbReference type="SUPFAM" id="SSF56059">
    <property type="entry name" value="Glutathione synthetase ATP-binding domain-like"/>
    <property type="match status" value="1"/>
</dbReference>
<reference evidence="3" key="1">
    <citation type="journal article" date="2014" name="Int. J. Syst. Evol. Microbiol.">
        <title>Complete genome sequence of Corynebacterium casei LMG S-19264T (=DSM 44701T), isolated from a smear-ripened cheese.</title>
        <authorList>
            <consortium name="US DOE Joint Genome Institute (JGI-PGF)"/>
            <person name="Walter F."/>
            <person name="Albersmeier A."/>
            <person name="Kalinowski J."/>
            <person name="Ruckert C."/>
        </authorList>
    </citation>
    <scope>NUCLEOTIDE SEQUENCE</scope>
    <source>
        <strain evidence="3">VKM B-2347</strain>
    </source>
</reference>
<dbReference type="InterPro" id="IPR003806">
    <property type="entry name" value="ATP-grasp_PylC-type"/>
</dbReference>
<dbReference type="Pfam" id="PF02655">
    <property type="entry name" value="ATP-grasp_3"/>
    <property type="match status" value="1"/>
</dbReference>
<dbReference type="AlphaFoldDB" id="A0A9W6MWS5"/>
<evidence type="ECO:0000313" key="3">
    <source>
        <dbReference type="EMBL" id="GLK69160.1"/>
    </source>
</evidence>
<dbReference type="GO" id="GO:0005524">
    <property type="term" value="F:ATP binding"/>
    <property type="evidence" value="ECO:0007669"/>
    <property type="project" value="UniProtKB-UniRule"/>
</dbReference>
<accession>A0A9W6MWS5</accession>
<dbReference type="EMBL" id="BSFI01000020">
    <property type="protein sequence ID" value="GLK69160.1"/>
    <property type="molecule type" value="Genomic_DNA"/>
</dbReference>
<keyword evidence="1" id="KW-0547">Nucleotide-binding</keyword>
<comment type="caution">
    <text evidence="3">The sequence shown here is derived from an EMBL/GenBank/DDBJ whole genome shotgun (WGS) entry which is preliminary data.</text>
</comment>
<keyword evidence="1" id="KW-0067">ATP-binding</keyword>
<dbReference type="PIRSF" id="PIRSF016817">
    <property type="entry name" value="UCP016817_carboligase"/>
    <property type="match status" value="1"/>
</dbReference>
<reference evidence="3" key="2">
    <citation type="submission" date="2023-01" db="EMBL/GenBank/DDBJ databases">
        <authorList>
            <person name="Sun Q."/>
            <person name="Evtushenko L."/>
        </authorList>
    </citation>
    <scope>NUCLEOTIDE SEQUENCE</scope>
    <source>
        <strain evidence="3">VKM B-2347</strain>
    </source>
</reference>
<feature type="domain" description="ATP-grasp" evidence="2">
    <location>
        <begin position="94"/>
        <end position="297"/>
    </location>
</feature>
<organism evidence="3 4">
    <name type="scientific">Hansschlegelia plantiphila</name>
    <dbReference type="NCBI Taxonomy" id="374655"/>
    <lineage>
        <taxon>Bacteria</taxon>
        <taxon>Pseudomonadati</taxon>
        <taxon>Pseudomonadota</taxon>
        <taxon>Alphaproteobacteria</taxon>
        <taxon>Hyphomicrobiales</taxon>
        <taxon>Methylopilaceae</taxon>
        <taxon>Hansschlegelia</taxon>
    </lineage>
</organism>